<keyword evidence="4" id="KW-0564">Palmitate</keyword>
<evidence type="ECO:0000256" key="5">
    <source>
        <dbReference type="ARBA" id="ARBA00023288"/>
    </source>
</evidence>
<dbReference type="InterPro" id="IPR050490">
    <property type="entry name" value="Bact_solute-bd_prot1"/>
</dbReference>
<dbReference type="STRING" id="1428644.BIV57_17865"/>
<keyword evidence="1" id="KW-1003">Cell membrane</keyword>
<feature type="chain" id="PRO_5039432502" evidence="6">
    <location>
        <begin position="26"/>
        <end position="434"/>
    </location>
</feature>
<dbReference type="SUPFAM" id="SSF53850">
    <property type="entry name" value="Periplasmic binding protein-like II"/>
    <property type="match status" value="1"/>
</dbReference>
<evidence type="ECO:0000313" key="7">
    <source>
        <dbReference type="EMBL" id="OIV36149.1"/>
    </source>
</evidence>
<dbReference type="InterPro" id="IPR006059">
    <property type="entry name" value="SBP"/>
</dbReference>
<keyword evidence="3" id="KW-0472">Membrane</keyword>
<keyword evidence="2 6" id="KW-0732">Signal</keyword>
<protein>
    <submittedName>
        <fullName evidence="7">ABC transporter substrate-binding protein</fullName>
    </submittedName>
</protein>
<accession>A0A1J7BC32</accession>
<dbReference type="EMBL" id="MLCF01000112">
    <property type="protein sequence ID" value="OIV36149.1"/>
    <property type="molecule type" value="Genomic_DNA"/>
</dbReference>
<dbReference type="Gene3D" id="3.40.190.10">
    <property type="entry name" value="Periplasmic binding protein-like II"/>
    <property type="match status" value="1"/>
</dbReference>
<sequence>MPFSGKLAIRTAIGLGAVASLTALTACGSGGSDSSSSSSGKITGQISFQTWNLRAGYKDYFTGLIKDFEKQHPGAKVKWIDQPADNYAEKLSSDASAGTLPDVVNVSPDLSSPLAKAGVLLNLDKDPVAAKYKAQYTDAAWKGDAIPGQDGTYSFPWYLNTGPMFYNKTLFKQAGLDANKPPKTYDELFQDANKIATNSHGKIATLAGTPTIEDFGQYGVQLMSADGTKFTYNSAKGVQLLTQYKKLYDNGGLDSQALTSTPDQKGQKFKEQKVAMNPGSAYNLQDFKENAPSLYKNLGISNVPNNTGHQNMYVQSLGVSKTAKNKATAVAFAAFVTNQKNQEAFAHKVTVFPSTKGSLDKPYWSKEDGTDEGRVRVASAKQLKTAINYTPPVMTDEMKTVLQQEIAKCMQGKESPKQALDNAVAQSNKLLQQG</sequence>
<proteinExistence type="predicted"/>
<evidence type="ECO:0000256" key="2">
    <source>
        <dbReference type="ARBA" id="ARBA00022729"/>
    </source>
</evidence>
<dbReference type="PROSITE" id="PS51257">
    <property type="entry name" value="PROKAR_LIPOPROTEIN"/>
    <property type="match status" value="1"/>
</dbReference>
<keyword evidence="8" id="KW-1185">Reference proteome</keyword>
<dbReference type="Pfam" id="PF01547">
    <property type="entry name" value="SBP_bac_1"/>
    <property type="match status" value="1"/>
</dbReference>
<comment type="caution">
    <text evidence="7">The sequence shown here is derived from an EMBL/GenBank/DDBJ whole genome shotgun (WGS) entry which is preliminary data.</text>
</comment>
<dbReference type="PANTHER" id="PTHR43649">
    <property type="entry name" value="ARABINOSE-BINDING PROTEIN-RELATED"/>
    <property type="match status" value="1"/>
</dbReference>
<dbReference type="Proteomes" id="UP000243342">
    <property type="component" value="Unassembled WGS sequence"/>
</dbReference>
<organism evidence="7 8">
    <name type="scientific">Mangrovactinospora gilvigrisea</name>
    <dbReference type="NCBI Taxonomy" id="1428644"/>
    <lineage>
        <taxon>Bacteria</taxon>
        <taxon>Bacillati</taxon>
        <taxon>Actinomycetota</taxon>
        <taxon>Actinomycetes</taxon>
        <taxon>Kitasatosporales</taxon>
        <taxon>Streptomycetaceae</taxon>
        <taxon>Mangrovactinospora</taxon>
    </lineage>
</organism>
<evidence type="ECO:0000256" key="1">
    <source>
        <dbReference type="ARBA" id="ARBA00022475"/>
    </source>
</evidence>
<evidence type="ECO:0000256" key="6">
    <source>
        <dbReference type="SAM" id="SignalP"/>
    </source>
</evidence>
<evidence type="ECO:0000256" key="4">
    <source>
        <dbReference type="ARBA" id="ARBA00023139"/>
    </source>
</evidence>
<keyword evidence="5" id="KW-0449">Lipoprotein</keyword>
<reference evidence="7 8" key="1">
    <citation type="submission" date="2016-10" db="EMBL/GenBank/DDBJ databases">
        <title>Genome sequence of Streptomyces gilvigriseus MUSC 26.</title>
        <authorList>
            <person name="Lee L.-H."/>
            <person name="Ser H.-L."/>
        </authorList>
    </citation>
    <scope>NUCLEOTIDE SEQUENCE [LARGE SCALE GENOMIC DNA]</scope>
    <source>
        <strain evidence="7 8">MUSC 26</strain>
    </source>
</reference>
<dbReference type="RefSeq" id="WP_071657895.1">
    <property type="nucleotide sequence ID" value="NZ_MLCF01000112.1"/>
</dbReference>
<dbReference type="AlphaFoldDB" id="A0A1J7BC32"/>
<dbReference type="OrthoDB" id="4289620at2"/>
<name>A0A1J7BC32_9ACTN</name>
<evidence type="ECO:0000313" key="8">
    <source>
        <dbReference type="Proteomes" id="UP000243342"/>
    </source>
</evidence>
<evidence type="ECO:0000256" key="3">
    <source>
        <dbReference type="ARBA" id="ARBA00023136"/>
    </source>
</evidence>
<feature type="signal peptide" evidence="6">
    <location>
        <begin position="1"/>
        <end position="25"/>
    </location>
</feature>
<dbReference type="PANTHER" id="PTHR43649:SF33">
    <property type="entry name" value="POLYGALACTURONAN_RHAMNOGALACTURONAN-BINDING PROTEIN YTCQ"/>
    <property type="match status" value="1"/>
</dbReference>
<gene>
    <name evidence="7" type="ORF">BIV57_17865</name>
</gene>